<sequence length="585" mass="63882">MAQTSDMRQAIFISHPNVLFPVIATVLAFPALSPTPSFIPLTILVSTLLVYTRIVVRRPHAPRTIFLAIFGVSLASTLAHLMPSIHALSSAISSIASLWIISSASSTVALIVIIVSDRLSLRLNAPWPKLALFPALWATTWQIISHASPVGHLVTWSPVIGIASYEWMRPVFGTWGINWLVGAWAIVIAEVVGVWFIGPVEEFEPYEPLIPSLARNGEQPSTIPGPRHTLWLGAALLLLTGPSFSPVTPNLPWSASSTPLLIGCVLPHPPSSGDTSTPLDRFIEESKQHNGARLLLWPEAALRFETFSQREEAMNRVRSEIKGPLVGVTFIEPVPPNADQWSHSREGKWRNGLALVGPDGIVAEFYKRNLVPIAESFSLTESKKDPEMYELQLHGTKKNKQWTPVPPYDRTLPLTAAICLDFSSPTAFASLDSRPAVILAPAQTWHRDVSMAMWEQARARAEEAGGMVLFCDGGAQGASGVAGHGMREPIQFGSGSWTRTIGVDWPFDQRRKLYMWGGDALQVGIVWLLVSVGPAISVLVQYATLCGRRAASLSLSPLRVLFGRATAFVTRRAALAQGERQPLLL</sequence>
<evidence type="ECO:0000313" key="2">
    <source>
        <dbReference type="Proteomes" id="UP001207468"/>
    </source>
</evidence>
<proteinExistence type="predicted"/>
<evidence type="ECO:0000313" key="1">
    <source>
        <dbReference type="EMBL" id="KAI9509510.1"/>
    </source>
</evidence>
<comment type="caution">
    <text evidence="1">The sequence shown here is derived from an EMBL/GenBank/DDBJ whole genome shotgun (WGS) entry which is preliminary data.</text>
</comment>
<dbReference type="EMBL" id="JAGFNK010000062">
    <property type="protein sequence ID" value="KAI9509510.1"/>
    <property type="molecule type" value="Genomic_DNA"/>
</dbReference>
<accession>A0ACC0UCQ0</accession>
<protein>
    <submittedName>
        <fullName evidence="1">Uncharacterized protein</fullName>
    </submittedName>
</protein>
<gene>
    <name evidence="1" type="ORF">F5148DRAFT_745579</name>
</gene>
<dbReference type="Proteomes" id="UP001207468">
    <property type="component" value="Unassembled WGS sequence"/>
</dbReference>
<reference evidence="1" key="1">
    <citation type="submission" date="2021-03" db="EMBL/GenBank/DDBJ databases">
        <title>Evolutionary priming and transition to the ectomycorrhizal habit in an iconic lineage of mushroom-forming fungi: is preadaptation a requirement?</title>
        <authorList>
            <consortium name="DOE Joint Genome Institute"/>
            <person name="Looney B.P."/>
            <person name="Miyauchi S."/>
            <person name="Morin E."/>
            <person name="Drula E."/>
            <person name="Courty P.E."/>
            <person name="Chicoki N."/>
            <person name="Fauchery L."/>
            <person name="Kohler A."/>
            <person name="Kuo A."/>
            <person name="LaButti K."/>
            <person name="Pangilinan J."/>
            <person name="Lipzen A."/>
            <person name="Riley R."/>
            <person name="Andreopoulos W."/>
            <person name="He G."/>
            <person name="Johnson J."/>
            <person name="Barry K.W."/>
            <person name="Grigoriev I.V."/>
            <person name="Nagy L."/>
            <person name="Hibbett D."/>
            <person name="Henrissat B."/>
            <person name="Matheny P.B."/>
            <person name="Labbe J."/>
            <person name="Martin A.F."/>
        </authorList>
    </citation>
    <scope>NUCLEOTIDE SEQUENCE</scope>
    <source>
        <strain evidence="1">BPL698</strain>
    </source>
</reference>
<name>A0ACC0UCQ0_9AGAM</name>
<keyword evidence="2" id="KW-1185">Reference proteome</keyword>
<organism evidence="1 2">
    <name type="scientific">Russula earlei</name>
    <dbReference type="NCBI Taxonomy" id="71964"/>
    <lineage>
        <taxon>Eukaryota</taxon>
        <taxon>Fungi</taxon>
        <taxon>Dikarya</taxon>
        <taxon>Basidiomycota</taxon>
        <taxon>Agaricomycotina</taxon>
        <taxon>Agaricomycetes</taxon>
        <taxon>Russulales</taxon>
        <taxon>Russulaceae</taxon>
        <taxon>Russula</taxon>
    </lineage>
</organism>